<accession>A0A1I3A4H9</accession>
<dbReference type="RefSeq" id="WP_149783784.1">
    <property type="nucleotide sequence ID" value="NZ_BAAADP010000001.1"/>
</dbReference>
<name>A0A1I3A4H9_9EURY</name>
<dbReference type="Proteomes" id="UP000323537">
    <property type="component" value="Unassembled WGS sequence"/>
</dbReference>
<dbReference type="OrthoDB" id="240032at2157"/>
<dbReference type="EMBL" id="FOPZ01000004">
    <property type="protein sequence ID" value="SFH44928.1"/>
    <property type="molecule type" value="Genomic_DNA"/>
</dbReference>
<organism evidence="1 2">
    <name type="scientific">Halorubrum aquaticum</name>
    <dbReference type="NCBI Taxonomy" id="387340"/>
    <lineage>
        <taxon>Archaea</taxon>
        <taxon>Methanobacteriati</taxon>
        <taxon>Methanobacteriota</taxon>
        <taxon>Stenosarchaea group</taxon>
        <taxon>Halobacteria</taxon>
        <taxon>Halobacteriales</taxon>
        <taxon>Haloferacaceae</taxon>
        <taxon>Halorubrum</taxon>
    </lineage>
</organism>
<dbReference type="InterPro" id="IPR055766">
    <property type="entry name" value="DUF7342"/>
</dbReference>
<protein>
    <submittedName>
        <fullName evidence="1">Uncharacterized protein</fullName>
    </submittedName>
</protein>
<evidence type="ECO:0000313" key="2">
    <source>
        <dbReference type="Proteomes" id="UP000323537"/>
    </source>
</evidence>
<dbReference type="SUPFAM" id="SSF46785">
    <property type="entry name" value="Winged helix' DNA-binding domain"/>
    <property type="match status" value="1"/>
</dbReference>
<dbReference type="Pfam" id="PF24033">
    <property type="entry name" value="DUF7342"/>
    <property type="match status" value="1"/>
</dbReference>
<dbReference type="InterPro" id="IPR036390">
    <property type="entry name" value="WH_DNA-bd_sf"/>
</dbReference>
<dbReference type="AlphaFoldDB" id="A0A1I3A4H9"/>
<proteinExistence type="predicted"/>
<sequence length="177" mass="19917">MTSDDPAGAFGLAEGFGADLESEPADERVYRVALQLYDPAGVSAIAERASCAPDTARRHLERLAHIGVIEPVSESPLTYVRNESYFEWRLRNRLADLSHDELHDALAELTDREATFRERFDAASPTAVDAFDHADYDDLEDVWLALSEWHTLRERIDRLEAVRRDRGSDSSLEENAA</sequence>
<reference evidence="1 2" key="1">
    <citation type="submission" date="2016-10" db="EMBL/GenBank/DDBJ databases">
        <authorList>
            <person name="Varghese N."/>
            <person name="Submissions S."/>
        </authorList>
    </citation>
    <scope>NUCLEOTIDE SEQUENCE [LARGE SCALE GENOMIC DNA]</scope>
    <source>
        <strain evidence="1 2">CGMCC 1.6377</strain>
    </source>
</reference>
<gene>
    <name evidence="1" type="ORF">SAMN04488066_104137</name>
</gene>
<keyword evidence="2" id="KW-1185">Reference proteome</keyword>
<evidence type="ECO:0000313" key="1">
    <source>
        <dbReference type="EMBL" id="SFH44928.1"/>
    </source>
</evidence>